<evidence type="ECO:0000256" key="3">
    <source>
        <dbReference type="ARBA" id="ARBA00022723"/>
    </source>
</evidence>
<dbReference type="InterPro" id="IPR001128">
    <property type="entry name" value="Cyt_P450"/>
</dbReference>
<dbReference type="Proteomes" id="UP001209540">
    <property type="component" value="Unassembled WGS sequence"/>
</dbReference>
<feature type="binding site" description="axial binding residue" evidence="5">
    <location>
        <position position="511"/>
    </location>
    <ligand>
        <name>heme</name>
        <dbReference type="ChEBI" id="CHEBI:30413"/>
    </ligand>
    <ligandPart>
        <name>Fe</name>
        <dbReference type="ChEBI" id="CHEBI:18248"/>
    </ligandPart>
</feature>
<evidence type="ECO:0000256" key="1">
    <source>
        <dbReference type="ARBA" id="ARBA00001971"/>
    </source>
</evidence>
<protein>
    <submittedName>
        <fullName evidence="7">Cytochrome P450</fullName>
    </submittedName>
</protein>
<evidence type="ECO:0000256" key="6">
    <source>
        <dbReference type="SAM" id="Phobius"/>
    </source>
</evidence>
<gene>
    <name evidence="7" type="ORF">BDA99DRAFT_587270</name>
</gene>
<keyword evidence="3 5" id="KW-0479">Metal-binding</keyword>
<comment type="caution">
    <text evidence="7">The sequence shown here is derived from an EMBL/GenBank/DDBJ whole genome shotgun (WGS) entry which is preliminary data.</text>
</comment>
<keyword evidence="4 5" id="KW-0408">Iron</keyword>
<keyword evidence="6" id="KW-0812">Transmembrane</keyword>
<name>A0AAD5PAU5_9FUNG</name>
<evidence type="ECO:0000256" key="4">
    <source>
        <dbReference type="ARBA" id="ARBA00023004"/>
    </source>
</evidence>
<evidence type="ECO:0000256" key="2">
    <source>
        <dbReference type="ARBA" id="ARBA00010617"/>
    </source>
</evidence>
<reference evidence="7" key="2">
    <citation type="submission" date="2023-02" db="EMBL/GenBank/DDBJ databases">
        <authorList>
            <consortium name="DOE Joint Genome Institute"/>
            <person name="Mondo S.J."/>
            <person name="Chang Y."/>
            <person name="Wang Y."/>
            <person name="Ahrendt S."/>
            <person name="Andreopoulos W."/>
            <person name="Barry K."/>
            <person name="Beard J."/>
            <person name="Benny G.L."/>
            <person name="Blankenship S."/>
            <person name="Bonito G."/>
            <person name="Cuomo C."/>
            <person name="Desiro A."/>
            <person name="Gervers K.A."/>
            <person name="Hundley H."/>
            <person name="Kuo A."/>
            <person name="LaButti K."/>
            <person name="Lang B.F."/>
            <person name="Lipzen A."/>
            <person name="O'Donnell K."/>
            <person name="Pangilinan J."/>
            <person name="Reynolds N."/>
            <person name="Sandor L."/>
            <person name="Smith M.W."/>
            <person name="Tsang A."/>
            <person name="Grigoriev I.V."/>
            <person name="Stajich J.E."/>
            <person name="Spatafora J.W."/>
        </authorList>
    </citation>
    <scope>NUCLEOTIDE SEQUENCE</scope>
    <source>
        <strain evidence="7">RSA 2281</strain>
    </source>
</reference>
<dbReference type="GO" id="GO:0016705">
    <property type="term" value="F:oxidoreductase activity, acting on paired donors, with incorporation or reduction of molecular oxygen"/>
    <property type="evidence" value="ECO:0007669"/>
    <property type="project" value="InterPro"/>
</dbReference>
<keyword evidence="6" id="KW-0472">Membrane</keyword>
<evidence type="ECO:0000313" key="7">
    <source>
        <dbReference type="EMBL" id="KAI9253387.1"/>
    </source>
</evidence>
<dbReference type="SUPFAM" id="SSF48264">
    <property type="entry name" value="Cytochrome P450"/>
    <property type="match status" value="1"/>
</dbReference>
<sequence>MDTITSLWYQNTNVFVETSTSLLKQHTSLLAPISTTITDKKHIVLSTLSVVFGSFILWRATIRQKQQHGSKVKLVSGGLPFFGHVFESSHDSIAFVKRCKAERGPAFRMKLLGQELYVVTGQLIPEIFQNTELYDFHEPYSKLIPIHWMQELCYGHKFKGEHIGKNDKQPVIHTLQHNFDAHQIRGFSKRIQQGTRIAIEEHIDIKPGEKKTFPVSDVMPFMISQILSYCLAGHKAGTNPEFTNALVSYTRKVCQSGFIHILFPSWISMPIIKRFYSVEQELDLLMDALVPELEQALDSKQKKYQSSLSTSDITTDDKNDNESEEADFLSMLLFGLPKANGEMRTPKEAAFHYPGMALAGIISVAPFVLFILHELAYLSTSSTFIDDLRGELGKLVEWTPESIGQNKLLDSFMREILRFKVSAITSPHRTTADAILSNGETIPSGSIVITAPFDAHTDPDNNTTTTLFHGDKTLPIDQFDPYRFIYISDESKTSTTIGSDYLTFGVLGRACPARFFAVNMLKYIVAELIMQFNITPVVMSSKRPKDSEYFGTLRLAPTAPVILEKRKN</sequence>
<organism evidence="7 8">
    <name type="scientific">Phascolomyces articulosus</name>
    <dbReference type="NCBI Taxonomy" id="60185"/>
    <lineage>
        <taxon>Eukaryota</taxon>
        <taxon>Fungi</taxon>
        <taxon>Fungi incertae sedis</taxon>
        <taxon>Mucoromycota</taxon>
        <taxon>Mucoromycotina</taxon>
        <taxon>Mucoromycetes</taxon>
        <taxon>Mucorales</taxon>
        <taxon>Lichtheimiaceae</taxon>
        <taxon>Phascolomyces</taxon>
    </lineage>
</organism>
<dbReference type="Pfam" id="PF00067">
    <property type="entry name" value="p450"/>
    <property type="match status" value="1"/>
</dbReference>
<dbReference type="AlphaFoldDB" id="A0AAD5PAU5"/>
<reference evidence="7" key="1">
    <citation type="journal article" date="2022" name="IScience">
        <title>Evolution of zygomycete secretomes and the origins of terrestrial fungal ecologies.</title>
        <authorList>
            <person name="Chang Y."/>
            <person name="Wang Y."/>
            <person name="Mondo S."/>
            <person name="Ahrendt S."/>
            <person name="Andreopoulos W."/>
            <person name="Barry K."/>
            <person name="Beard J."/>
            <person name="Benny G.L."/>
            <person name="Blankenship S."/>
            <person name="Bonito G."/>
            <person name="Cuomo C."/>
            <person name="Desiro A."/>
            <person name="Gervers K.A."/>
            <person name="Hundley H."/>
            <person name="Kuo A."/>
            <person name="LaButti K."/>
            <person name="Lang B.F."/>
            <person name="Lipzen A."/>
            <person name="O'Donnell K."/>
            <person name="Pangilinan J."/>
            <person name="Reynolds N."/>
            <person name="Sandor L."/>
            <person name="Smith M.E."/>
            <person name="Tsang A."/>
            <person name="Grigoriev I.V."/>
            <person name="Stajich J.E."/>
            <person name="Spatafora J.W."/>
        </authorList>
    </citation>
    <scope>NUCLEOTIDE SEQUENCE</scope>
    <source>
        <strain evidence="7">RSA 2281</strain>
    </source>
</reference>
<accession>A0AAD5PAU5</accession>
<dbReference type="InterPro" id="IPR036396">
    <property type="entry name" value="Cyt_P450_sf"/>
</dbReference>
<dbReference type="InterPro" id="IPR002403">
    <property type="entry name" value="Cyt_P450_E_grp-IV"/>
</dbReference>
<dbReference type="PANTHER" id="PTHR46206">
    <property type="entry name" value="CYTOCHROME P450"/>
    <property type="match status" value="1"/>
</dbReference>
<dbReference type="GO" id="GO:0020037">
    <property type="term" value="F:heme binding"/>
    <property type="evidence" value="ECO:0007669"/>
    <property type="project" value="InterPro"/>
</dbReference>
<keyword evidence="5" id="KW-0349">Heme</keyword>
<keyword evidence="8" id="KW-1185">Reference proteome</keyword>
<dbReference type="EMBL" id="JAIXMP010000026">
    <property type="protein sequence ID" value="KAI9253387.1"/>
    <property type="molecule type" value="Genomic_DNA"/>
</dbReference>
<feature type="transmembrane region" description="Helical" evidence="6">
    <location>
        <begin position="353"/>
        <end position="372"/>
    </location>
</feature>
<evidence type="ECO:0000256" key="5">
    <source>
        <dbReference type="PIRSR" id="PIRSR602403-1"/>
    </source>
</evidence>
<proteinExistence type="inferred from homology"/>
<dbReference type="PRINTS" id="PR00465">
    <property type="entry name" value="EP450IV"/>
</dbReference>
<comment type="cofactor">
    <cofactor evidence="1 5">
        <name>heme</name>
        <dbReference type="ChEBI" id="CHEBI:30413"/>
    </cofactor>
</comment>
<dbReference type="GO" id="GO:0004497">
    <property type="term" value="F:monooxygenase activity"/>
    <property type="evidence" value="ECO:0007669"/>
    <property type="project" value="InterPro"/>
</dbReference>
<comment type="similarity">
    <text evidence="2">Belongs to the cytochrome P450 family.</text>
</comment>
<evidence type="ECO:0000313" key="8">
    <source>
        <dbReference type="Proteomes" id="UP001209540"/>
    </source>
</evidence>
<dbReference type="PANTHER" id="PTHR46206:SF7">
    <property type="entry name" value="P450, PUTATIVE (EUROFUNG)-RELATED"/>
    <property type="match status" value="1"/>
</dbReference>
<feature type="transmembrane region" description="Helical" evidence="6">
    <location>
        <begin position="43"/>
        <end position="62"/>
    </location>
</feature>
<keyword evidence="6" id="KW-1133">Transmembrane helix</keyword>
<dbReference type="GO" id="GO:0005506">
    <property type="term" value="F:iron ion binding"/>
    <property type="evidence" value="ECO:0007669"/>
    <property type="project" value="InterPro"/>
</dbReference>
<dbReference type="Gene3D" id="1.10.630.10">
    <property type="entry name" value="Cytochrome P450"/>
    <property type="match status" value="1"/>
</dbReference>